<gene>
    <name evidence="1" type="ORF">CE91St55_04930</name>
</gene>
<accession>A0AA37JCT2</accession>
<dbReference type="AlphaFoldDB" id="A0AA37JCT2"/>
<sequence>MELIAGNKQQSSLYDYHDVSDMLDKGIDDMELKRELPIDEAFQKILELRGFRGNTGV</sequence>
<proteinExistence type="predicted"/>
<dbReference type="EMBL" id="BQNJ01000001">
    <property type="protein sequence ID" value="GKG98511.1"/>
    <property type="molecule type" value="Genomic_DNA"/>
</dbReference>
<organism evidence="1 2">
    <name type="scientific">Hungatella hathewayi</name>
    <dbReference type="NCBI Taxonomy" id="154046"/>
    <lineage>
        <taxon>Bacteria</taxon>
        <taxon>Bacillati</taxon>
        <taxon>Bacillota</taxon>
        <taxon>Clostridia</taxon>
        <taxon>Lachnospirales</taxon>
        <taxon>Lachnospiraceae</taxon>
        <taxon>Hungatella</taxon>
    </lineage>
</organism>
<name>A0AA37JCT2_9FIRM</name>
<reference evidence="1" key="1">
    <citation type="submission" date="2022-01" db="EMBL/GenBank/DDBJ databases">
        <title>Novel bile acid biosynthetic pathways are enriched in the microbiome of centenarians.</title>
        <authorList>
            <person name="Sato Y."/>
            <person name="Atarashi K."/>
            <person name="Plichta R.D."/>
            <person name="Arai Y."/>
            <person name="Sasajima S."/>
            <person name="Kearney M.S."/>
            <person name="Suda W."/>
            <person name="Takeshita K."/>
            <person name="Sasaki T."/>
            <person name="Okamoto S."/>
            <person name="Skelly N.A."/>
            <person name="Okamura Y."/>
            <person name="Vlamakis H."/>
            <person name="Li Y."/>
            <person name="Tanoue T."/>
            <person name="Takei H."/>
            <person name="Nittono H."/>
            <person name="Narushima S."/>
            <person name="Irie J."/>
            <person name="Itoh H."/>
            <person name="Moriya K."/>
            <person name="Sugiura Y."/>
            <person name="Suematsu M."/>
            <person name="Moritoki N."/>
            <person name="Shibata S."/>
            <person name="Littman R.D."/>
            <person name="Fischbach A.M."/>
            <person name="Uwamino Y."/>
            <person name="Inoue T."/>
            <person name="Honda A."/>
            <person name="Hattori M."/>
            <person name="Murai T."/>
            <person name="Xavier J.R."/>
            <person name="Hirose N."/>
            <person name="Honda K."/>
        </authorList>
    </citation>
    <scope>NUCLEOTIDE SEQUENCE</scope>
    <source>
        <strain evidence="1">CE91-St55</strain>
    </source>
</reference>
<comment type="caution">
    <text evidence="1">The sequence shown here is derived from an EMBL/GenBank/DDBJ whole genome shotgun (WGS) entry which is preliminary data.</text>
</comment>
<protein>
    <submittedName>
        <fullName evidence="1">Uncharacterized protein</fullName>
    </submittedName>
</protein>
<evidence type="ECO:0000313" key="1">
    <source>
        <dbReference type="EMBL" id="GKG98511.1"/>
    </source>
</evidence>
<evidence type="ECO:0000313" key="2">
    <source>
        <dbReference type="Proteomes" id="UP001055091"/>
    </source>
</evidence>
<dbReference type="Proteomes" id="UP001055091">
    <property type="component" value="Unassembled WGS sequence"/>
</dbReference>